<protein>
    <submittedName>
        <fullName evidence="2">Uncharacterized protein</fullName>
    </submittedName>
</protein>
<sequence>MPTYTGSSMVGVCSTAVVTIATAIWTRSATTAATTSHRRCRPGPAAHRPFGPPTVLVTLSITPAHRIATDASAEAPPHRASTGKPERTPQSEPWHPGVVLAVGVHPQRVLAQGFGDFCPVCSSDRGPPEHHRAERVEKEVISHVRIRRTAVRQPRPAGDHPE</sequence>
<name>A0A499UWP7_9ACTN</name>
<evidence type="ECO:0000256" key="1">
    <source>
        <dbReference type="SAM" id="MobiDB-lite"/>
    </source>
</evidence>
<evidence type="ECO:0000313" key="3">
    <source>
        <dbReference type="Proteomes" id="UP000463951"/>
    </source>
</evidence>
<reference evidence="2 3" key="1">
    <citation type="journal article" date="2020" name="Int. J. Syst. Evol. Microbiol.">
        <title>Reclassification of Streptomyces castelarensis and Streptomyces sporoclivatus as later heterotypic synonyms of Streptomyces antimycoticus.</title>
        <authorList>
            <person name="Komaki H."/>
            <person name="Tamura T."/>
        </authorList>
    </citation>
    <scope>NUCLEOTIDE SEQUENCE [LARGE SCALE GENOMIC DNA]</scope>
    <source>
        <strain evidence="2 3">NBRC 100767</strain>
    </source>
</reference>
<accession>A0A499UWP7</accession>
<dbReference type="Proteomes" id="UP000463951">
    <property type="component" value="Chromosome"/>
</dbReference>
<gene>
    <name evidence="2" type="ORF">SSPO_092010</name>
</gene>
<feature type="region of interest" description="Disordered" evidence="1">
    <location>
        <begin position="68"/>
        <end position="93"/>
    </location>
</feature>
<feature type="region of interest" description="Disordered" evidence="1">
    <location>
        <begin position="33"/>
        <end position="52"/>
    </location>
</feature>
<dbReference type="AlphaFoldDB" id="A0A499UWP7"/>
<evidence type="ECO:0000313" key="2">
    <source>
        <dbReference type="EMBL" id="BBJ46483.1"/>
    </source>
</evidence>
<proteinExistence type="predicted"/>
<organism evidence="2 3">
    <name type="scientific">Streptomyces antimycoticus</name>
    <dbReference type="NCBI Taxonomy" id="68175"/>
    <lineage>
        <taxon>Bacteria</taxon>
        <taxon>Bacillati</taxon>
        <taxon>Actinomycetota</taxon>
        <taxon>Actinomycetes</taxon>
        <taxon>Kitasatosporales</taxon>
        <taxon>Streptomycetaceae</taxon>
        <taxon>Streptomyces</taxon>
        <taxon>Streptomyces violaceusniger group</taxon>
    </lineage>
</organism>
<dbReference type="EMBL" id="AP019620">
    <property type="protein sequence ID" value="BBJ46483.1"/>
    <property type="molecule type" value="Genomic_DNA"/>
</dbReference>